<evidence type="ECO:0000313" key="14">
    <source>
        <dbReference type="Proteomes" id="UP000053342"/>
    </source>
</evidence>
<dbReference type="SUPFAM" id="SSF90229">
    <property type="entry name" value="CCCH zinc finger"/>
    <property type="match status" value="1"/>
</dbReference>
<dbReference type="OrthoDB" id="2270193at2759"/>
<sequence length="792" mass="88951">MSIEPSWIVGLATLSIFLYALCTVGRRGKNYPPGPLTLPLLGNLHQIPLKGAHFKFTEWAKVYGGIFSLKLGPGTAVVVTDRRVVRELLDKQSAISSFRPPSYVGNLITGGDHVLVMDPGPKWRTMRKVIVQEFTETMCDKKHVNVVNAEAIQMLRDNVVDPKGLMKHPKRFANSIIMSLVFGVRTPDITTSHMRRMFELMEHWSLVMELGSTPPVDFYPFLKWIPQRFLGNWISRANQVKEEMYSLYRDLVEDVIRRRDALGPRDSMMDRVLDQLDSGKLTLTKHQLYFLAGIVIEGGSDTTASGILAFLKAMTCLPEVQKKAQAEIDAVVGQDRTPQWSDYEKLPYVSQVLKESMRWRPVGGAGVPHALSDMLAELEERTRERDAAKGELDMAKDTARTYYQRMVQAEADKSHVQTSTECDRFLLVLIDGDSMPFLDEFLPRGMEGGEDAGKHLRSSILDYYKTNPKFHADDRIIIRVYANVRGFARALKAAKIISEESTFDQFIAGFNKSHLLSDYIDAGPNKEAADSKLKGLPKANFELFYRNRHCQHIVFGGSADNSYAGFLGPYALPGGINDRVTLIEGPPFASDLRKVAQGFNRVALTTVFRTTKIQVINGNQIVAGVKRPAPASYISGRPTTGAALTPADKKPSHPPTVPIPSPVIYQNQYGQRLDTPLTYDKEYLKLLYDKNSRLCNNFYLRGHCLFGNTCAWDHSQQLTQTQLDTMRYKARTSNCFNPFCADPACCLGHMCPRGSACNNPACKFLPEMHNIDVSHVYEYNTVTQEKKELKPS</sequence>
<evidence type="ECO:0000256" key="4">
    <source>
        <dbReference type="ARBA" id="ARBA00022771"/>
    </source>
</evidence>
<evidence type="ECO:0000256" key="5">
    <source>
        <dbReference type="ARBA" id="ARBA00022833"/>
    </source>
</evidence>
<dbReference type="Pfam" id="PF25540">
    <property type="entry name" value="DUF7923"/>
    <property type="match status" value="1"/>
</dbReference>
<dbReference type="InterPro" id="IPR000571">
    <property type="entry name" value="Znf_CCCH"/>
</dbReference>
<protein>
    <recommendedName>
        <fullName evidence="12">C3H1-type domain-containing protein</fullName>
    </recommendedName>
</protein>
<keyword evidence="3 9" id="KW-0479">Metal-binding</keyword>
<dbReference type="PANTHER" id="PTHR46300">
    <property type="entry name" value="P450, PUTATIVE (EUROFUNG)-RELATED-RELATED"/>
    <property type="match status" value="1"/>
</dbReference>
<keyword evidence="10" id="KW-0175">Coiled coil</keyword>
<accession>A0A0D2DQ82</accession>
<dbReference type="GO" id="GO:0008270">
    <property type="term" value="F:zinc ion binding"/>
    <property type="evidence" value="ECO:0007669"/>
    <property type="project" value="UniProtKB-KW"/>
</dbReference>
<keyword evidence="14" id="KW-1185">Reference proteome</keyword>
<dbReference type="PRINTS" id="PR00463">
    <property type="entry name" value="EP450I"/>
</dbReference>
<dbReference type="SUPFAM" id="SSF48264">
    <property type="entry name" value="Cytochrome P450"/>
    <property type="match status" value="1"/>
</dbReference>
<dbReference type="Proteomes" id="UP000053342">
    <property type="component" value="Unassembled WGS sequence"/>
</dbReference>
<dbReference type="Pfam" id="PF25542">
    <property type="entry name" value="zf-CCCH_12"/>
    <property type="match status" value="1"/>
</dbReference>
<evidence type="ECO:0000256" key="7">
    <source>
        <dbReference type="ARBA" id="ARBA00023004"/>
    </source>
</evidence>
<evidence type="ECO:0000256" key="8">
    <source>
        <dbReference type="ARBA" id="ARBA00023033"/>
    </source>
</evidence>
<comment type="cofactor">
    <cofactor evidence="1">
        <name>heme</name>
        <dbReference type="ChEBI" id="CHEBI:30413"/>
    </cofactor>
</comment>
<dbReference type="InterPro" id="IPR036396">
    <property type="entry name" value="Cyt_P450_sf"/>
</dbReference>
<reference evidence="13 14" key="1">
    <citation type="submission" date="2015-01" db="EMBL/GenBank/DDBJ databases">
        <title>The Genome Sequence of Exophiala oligosperma CBS72588.</title>
        <authorList>
            <consortium name="The Broad Institute Genomics Platform"/>
            <person name="Cuomo C."/>
            <person name="de Hoog S."/>
            <person name="Gorbushina A."/>
            <person name="Stielow B."/>
            <person name="Teixiera M."/>
            <person name="Abouelleil A."/>
            <person name="Chapman S.B."/>
            <person name="Priest M."/>
            <person name="Young S.K."/>
            <person name="Wortman J."/>
            <person name="Nusbaum C."/>
            <person name="Birren B."/>
        </authorList>
    </citation>
    <scope>NUCLEOTIDE SEQUENCE [LARGE SCALE GENOMIC DNA]</scope>
    <source>
        <strain evidence="13 14">CBS 72588</strain>
    </source>
</reference>
<dbReference type="EMBL" id="KN847334">
    <property type="protein sequence ID" value="KIW44983.1"/>
    <property type="molecule type" value="Genomic_DNA"/>
</dbReference>
<evidence type="ECO:0000313" key="13">
    <source>
        <dbReference type="EMBL" id="KIW44983.1"/>
    </source>
</evidence>
<evidence type="ECO:0000256" key="1">
    <source>
        <dbReference type="ARBA" id="ARBA00001971"/>
    </source>
</evidence>
<dbReference type="AlphaFoldDB" id="A0A0D2DQ82"/>
<keyword evidence="4 9" id="KW-0863">Zinc-finger</keyword>
<keyword evidence="5 9" id="KW-0862">Zinc</keyword>
<dbReference type="Pfam" id="PF25543">
    <property type="entry name" value="zf-CCCH_tandem"/>
    <property type="match status" value="1"/>
</dbReference>
<keyword evidence="6" id="KW-0560">Oxidoreductase</keyword>
<evidence type="ECO:0000256" key="10">
    <source>
        <dbReference type="SAM" id="Coils"/>
    </source>
</evidence>
<feature type="region of interest" description="Disordered" evidence="11">
    <location>
        <begin position="636"/>
        <end position="661"/>
    </location>
</feature>
<feature type="zinc finger region" description="C3H1-type" evidence="9">
    <location>
        <begin position="689"/>
        <end position="717"/>
    </location>
</feature>
<evidence type="ECO:0000256" key="3">
    <source>
        <dbReference type="ARBA" id="ARBA00022723"/>
    </source>
</evidence>
<name>A0A0D2DQ82_9EURO</name>
<evidence type="ECO:0000256" key="6">
    <source>
        <dbReference type="ARBA" id="ARBA00023002"/>
    </source>
</evidence>
<feature type="coiled-coil region" evidence="10">
    <location>
        <begin position="371"/>
        <end position="398"/>
    </location>
</feature>
<dbReference type="RefSeq" id="XP_016265199.1">
    <property type="nucleotide sequence ID" value="XM_016404194.1"/>
</dbReference>
<dbReference type="InterPro" id="IPR050364">
    <property type="entry name" value="Cytochrome_P450_fung"/>
</dbReference>
<comment type="similarity">
    <text evidence="2">Belongs to the cytochrome P450 family.</text>
</comment>
<evidence type="ECO:0000256" key="9">
    <source>
        <dbReference type="PROSITE-ProRule" id="PRU00723"/>
    </source>
</evidence>
<dbReference type="GeneID" id="27355484"/>
<dbReference type="InterPro" id="IPR002401">
    <property type="entry name" value="Cyt_P450_E_grp-I"/>
</dbReference>
<dbReference type="InterPro" id="IPR001128">
    <property type="entry name" value="Cyt_P450"/>
</dbReference>
<dbReference type="STRING" id="215243.A0A0D2DQ82"/>
<keyword evidence="7" id="KW-0408">Iron</keyword>
<dbReference type="VEuPathDB" id="FungiDB:PV06_03410"/>
<dbReference type="GO" id="GO:0005506">
    <property type="term" value="F:iron ion binding"/>
    <property type="evidence" value="ECO:0007669"/>
    <property type="project" value="InterPro"/>
</dbReference>
<dbReference type="InterPro" id="IPR036855">
    <property type="entry name" value="Znf_CCCH_sf"/>
</dbReference>
<dbReference type="GO" id="GO:0016705">
    <property type="term" value="F:oxidoreductase activity, acting on paired donors, with incorporation or reduction of molecular oxygen"/>
    <property type="evidence" value="ECO:0007669"/>
    <property type="project" value="InterPro"/>
</dbReference>
<dbReference type="InterPro" id="IPR057654">
    <property type="entry name" value="Znf-CCCH_tandem"/>
</dbReference>
<dbReference type="Gene3D" id="1.10.630.10">
    <property type="entry name" value="Cytochrome P450"/>
    <property type="match status" value="1"/>
</dbReference>
<dbReference type="HOGENOM" id="CLU_354509_0_0_1"/>
<dbReference type="PANTHER" id="PTHR46300:SF2">
    <property type="entry name" value="CYTOCHROME P450 MONOOXYGENASE ALNH-RELATED"/>
    <property type="match status" value="1"/>
</dbReference>
<dbReference type="GO" id="GO:0020037">
    <property type="term" value="F:heme binding"/>
    <property type="evidence" value="ECO:0007669"/>
    <property type="project" value="InterPro"/>
</dbReference>
<gene>
    <name evidence="13" type="ORF">PV06_03410</name>
</gene>
<evidence type="ECO:0000256" key="11">
    <source>
        <dbReference type="SAM" id="MobiDB-lite"/>
    </source>
</evidence>
<dbReference type="PROSITE" id="PS50103">
    <property type="entry name" value="ZF_C3H1"/>
    <property type="match status" value="1"/>
</dbReference>
<proteinExistence type="inferred from homology"/>
<organism evidence="13 14">
    <name type="scientific">Exophiala oligosperma</name>
    <dbReference type="NCBI Taxonomy" id="215243"/>
    <lineage>
        <taxon>Eukaryota</taxon>
        <taxon>Fungi</taxon>
        <taxon>Dikarya</taxon>
        <taxon>Ascomycota</taxon>
        <taxon>Pezizomycotina</taxon>
        <taxon>Eurotiomycetes</taxon>
        <taxon>Chaetothyriomycetidae</taxon>
        <taxon>Chaetothyriales</taxon>
        <taxon>Herpotrichiellaceae</taxon>
        <taxon>Exophiala</taxon>
    </lineage>
</organism>
<keyword evidence="8" id="KW-0503">Monooxygenase</keyword>
<dbReference type="GO" id="GO:0004497">
    <property type="term" value="F:monooxygenase activity"/>
    <property type="evidence" value="ECO:0007669"/>
    <property type="project" value="UniProtKB-KW"/>
</dbReference>
<evidence type="ECO:0000259" key="12">
    <source>
        <dbReference type="PROSITE" id="PS50103"/>
    </source>
</evidence>
<evidence type="ECO:0000256" key="2">
    <source>
        <dbReference type="ARBA" id="ARBA00010617"/>
    </source>
</evidence>
<dbReference type="Pfam" id="PF00067">
    <property type="entry name" value="p450"/>
    <property type="match status" value="1"/>
</dbReference>
<dbReference type="InterPro" id="IPR057683">
    <property type="entry name" value="DUF7923"/>
</dbReference>
<feature type="domain" description="C3H1-type" evidence="12">
    <location>
        <begin position="689"/>
        <end position="717"/>
    </location>
</feature>